<accession>A0ACC2K9C8</accession>
<comment type="caution">
    <text evidence="1">The sequence shown here is derived from an EMBL/GenBank/DDBJ whole genome shotgun (WGS) entry which is preliminary data.</text>
</comment>
<dbReference type="Proteomes" id="UP001234297">
    <property type="component" value="Chromosome 4"/>
</dbReference>
<evidence type="ECO:0000313" key="2">
    <source>
        <dbReference type="Proteomes" id="UP001234297"/>
    </source>
</evidence>
<organism evidence="1 2">
    <name type="scientific">Persea americana</name>
    <name type="common">Avocado</name>
    <dbReference type="NCBI Taxonomy" id="3435"/>
    <lineage>
        <taxon>Eukaryota</taxon>
        <taxon>Viridiplantae</taxon>
        <taxon>Streptophyta</taxon>
        <taxon>Embryophyta</taxon>
        <taxon>Tracheophyta</taxon>
        <taxon>Spermatophyta</taxon>
        <taxon>Magnoliopsida</taxon>
        <taxon>Magnoliidae</taxon>
        <taxon>Laurales</taxon>
        <taxon>Lauraceae</taxon>
        <taxon>Persea</taxon>
    </lineage>
</organism>
<dbReference type="EMBL" id="CM056812">
    <property type="protein sequence ID" value="KAJ8617601.1"/>
    <property type="molecule type" value="Genomic_DNA"/>
</dbReference>
<gene>
    <name evidence="1" type="ORF">MRB53_013787</name>
</gene>
<keyword evidence="2" id="KW-1185">Reference proteome</keyword>
<evidence type="ECO:0000313" key="1">
    <source>
        <dbReference type="EMBL" id="KAJ8617601.1"/>
    </source>
</evidence>
<reference evidence="1 2" key="1">
    <citation type="journal article" date="2022" name="Hortic Res">
        <title>A haplotype resolved chromosomal level avocado genome allows analysis of novel avocado genes.</title>
        <authorList>
            <person name="Nath O."/>
            <person name="Fletcher S.J."/>
            <person name="Hayward A."/>
            <person name="Shaw L.M."/>
            <person name="Masouleh A.K."/>
            <person name="Furtado A."/>
            <person name="Henry R.J."/>
            <person name="Mitter N."/>
        </authorList>
    </citation>
    <scope>NUCLEOTIDE SEQUENCE [LARGE SCALE GENOMIC DNA]</scope>
    <source>
        <strain evidence="2">cv. Hass</strain>
    </source>
</reference>
<proteinExistence type="predicted"/>
<protein>
    <submittedName>
        <fullName evidence="1">Uncharacterized protein</fullName>
    </submittedName>
</protein>
<sequence>MEEEEEEEGGAHREQRRRRAVEGDEEVDRGRERERERKEEGTISGGGGAGGRGRYSRGERRVEEEGGKRGWEETKRKNKGRKEMRRVRWQVRMRMK</sequence>
<name>A0ACC2K9C8_PERAE</name>